<sequence>MLPGYKKRRLPEAAQKLVDKAVMDDGLARAPAGDARWAMLYDDVQRLVQEERLTTDITPTLDKETTREGDDGDGEGELRDDHLWANGSPCRERMIALTDVSPTLDASPSSHGQAHQRCLLPNHAISEAVHAYISDAFTHQRGDFVKSITSESWDPAALAAMSMVVEEMAKSQARFNAQRTMFAKSPRNQALAAKREAHRQRDEHKERMIDEE</sequence>
<evidence type="ECO:0000313" key="2">
    <source>
        <dbReference type="EMBL" id="KIS68076.1"/>
    </source>
</evidence>
<dbReference type="KEGG" id="uma:UMAG_03659"/>
<gene>
    <name evidence="2" type="ORF">UMAG_03659</name>
</gene>
<dbReference type="GeneID" id="23564062"/>
<keyword evidence="3" id="KW-1185">Reference proteome</keyword>
<dbReference type="AlphaFoldDB" id="A0A0D1DWZ3"/>
<dbReference type="VEuPathDB" id="FungiDB:UMAG_03659"/>
<organism evidence="2 3">
    <name type="scientific">Mycosarcoma maydis</name>
    <name type="common">Corn smut fungus</name>
    <name type="synonym">Ustilago maydis</name>
    <dbReference type="NCBI Taxonomy" id="5270"/>
    <lineage>
        <taxon>Eukaryota</taxon>
        <taxon>Fungi</taxon>
        <taxon>Dikarya</taxon>
        <taxon>Basidiomycota</taxon>
        <taxon>Ustilaginomycotina</taxon>
        <taxon>Ustilaginomycetes</taxon>
        <taxon>Ustilaginales</taxon>
        <taxon>Ustilaginaceae</taxon>
        <taxon>Mycosarcoma</taxon>
    </lineage>
</organism>
<dbReference type="EMBL" id="CM003149">
    <property type="protein sequence ID" value="KIS68076.1"/>
    <property type="molecule type" value="Genomic_DNA"/>
</dbReference>
<evidence type="ECO:0000313" key="3">
    <source>
        <dbReference type="Proteomes" id="UP000000561"/>
    </source>
</evidence>
<feature type="compositionally biased region" description="Basic and acidic residues" evidence="1">
    <location>
        <begin position="193"/>
        <end position="212"/>
    </location>
</feature>
<reference evidence="2 3" key="1">
    <citation type="journal article" date="2006" name="Nature">
        <title>Insights from the genome of the biotrophic fungal plant pathogen Ustilago maydis.</title>
        <authorList>
            <person name="Kamper J."/>
            <person name="Kahmann R."/>
            <person name="Bolker M."/>
            <person name="Ma L.J."/>
            <person name="Brefort T."/>
            <person name="Saville B.J."/>
            <person name="Banuett F."/>
            <person name="Kronstad J.W."/>
            <person name="Gold S.E."/>
            <person name="Muller O."/>
            <person name="Perlin M.H."/>
            <person name="Wosten H.A."/>
            <person name="de Vries R."/>
            <person name="Ruiz-Herrera J."/>
            <person name="Reynaga-Pena C.G."/>
            <person name="Snetselaar K."/>
            <person name="McCann M."/>
            <person name="Perez-Martin J."/>
            <person name="Feldbrugge M."/>
            <person name="Basse C.W."/>
            <person name="Steinberg G."/>
            <person name="Ibeas J.I."/>
            <person name="Holloman W."/>
            <person name="Guzman P."/>
            <person name="Farman M."/>
            <person name="Stajich J.E."/>
            <person name="Sentandreu R."/>
            <person name="Gonzalez-Prieto J.M."/>
            <person name="Kennell J.C."/>
            <person name="Molina L."/>
            <person name="Schirawski J."/>
            <person name="Mendoza-Mendoza A."/>
            <person name="Greilinger D."/>
            <person name="Munch K."/>
            <person name="Rossel N."/>
            <person name="Scherer M."/>
            <person name="Vranes M."/>
            <person name="Ladendorf O."/>
            <person name="Vincon V."/>
            <person name="Fuchs U."/>
            <person name="Sandrock B."/>
            <person name="Meng S."/>
            <person name="Ho E.C."/>
            <person name="Cahill M.J."/>
            <person name="Boyce K.J."/>
            <person name="Klose J."/>
            <person name="Klosterman S.J."/>
            <person name="Deelstra H.J."/>
            <person name="Ortiz-Castellanos L."/>
            <person name="Li W."/>
            <person name="Sanchez-Alonso P."/>
            <person name="Schreier P.H."/>
            <person name="Hauser-Hahn I."/>
            <person name="Vaupel M."/>
            <person name="Koopmann E."/>
            <person name="Friedrich G."/>
            <person name="Voss H."/>
            <person name="Schluter T."/>
            <person name="Margolis J."/>
            <person name="Platt D."/>
            <person name="Swimmer C."/>
            <person name="Gnirke A."/>
            <person name="Chen F."/>
            <person name="Vysotskaia V."/>
            <person name="Mannhaupt G."/>
            <person name="Guldener U."/>
            <person name="Munsterkotter M."/>
            <person name="Haase D."/>
            <person name="Oesterheld M."/>
            <person name="Mewes H.W."/>
            <person name="Mauceli E.W."/>
            <person name="DeCaprio D."/>
            <person name="Wade C.M."/>
            <person name="Butler J."/>
            <person name="Young S."/>
            <person name="Jaffe D.B."/>
            <person name="Calvo S."/>
            <person name="Nusbaum C."/>
            <person name="Galagan J."/>
            <person name="Birren B.W."/>
        </authorList>
    </citation>
    <scope>NUCLEOTIDE SEQUENCE [LARGE SCALE GENOMIC DNA]</scope>
    <source>
        <strain evidence="3">DSM 14603 / FGSC 9021 / UM521</strain>
    </source>
</reference>
<name>A0A0D1DWZ3_MYCMD</name>
<dbReference type="OrthoDB" id="2556136at2759"/>
<dbReference type="InParanoid" id="A0A0D1DWZ3"/>
<dbReference type="RefSeq" id="XP_011390146.1">
    <property type="nucleotide sequence ID" value="XM_011391844.1"/>
</dbReference>
<accession>A0A0D1DWZ3</accession>
<dbReference type="Proteomes" id="UP000000561">
    <property type="component" value="Chromosome 10"/>
</dbReference>
<protein>
    <submittedName>
        <fullName evidence="2">Uncharacterized protein</fullName>
    </submittedName>
</protein>
<proteinExistence type="predicted"/>
<feature type="region of interest" description="Disordered" evidence="1">
    <location>
        <begin position="55"/>
        <end position="85"/>
    </location>
</feature>
<evidence type="ECO:0000256" key="1">
    <source>
        <dbReference type="SAM" id="MobiDB-lite"/>
    </source>
</evidence>
<feature type="region of interest" description="Disordered" evidence="1">
    <location>
        <begin position="181"/>
        <end position="212"/>
    </location>
</feature>